<protein>
    <recommendedName>
        <fullName evidence="2">Gag1-like clamp domain-containing protein</fullName>
    </recommendedName>
</protein>
<sequence>MEINTGTPKSKDKRLVEGCKTDRETKRASENVPNESPVFINYAALAWEESRRKWTGDTSKKSDKTAKDLIISWSLNYEDLLATNEPFSERIPLSEMVDFLVDVWYDEGLFD</sequence>
<feature type="region of interest" description="Disordered" evidence="1">
    <location>
        <begin position="1"/>
        <end position="31"/>
    </location>
</feature>
<evidence type="ECO:0000259" key="2">
    <source>
        <dbReference type="Pfam" id="PF13259"/>
    </source>
</evidence>
<feature type="compositionally biased region" description="Basic and acidic residues" evidence="1">
    <location>
        <begin position="9"/>
        <end position="29"/>
    </location>
</feature>
<accession>A0A9P0ZVN8</accession>
<name>A0A9P0ZVN8_CUSEU</name>
<dbReference type="AlphaFoldDB" id="A0A9P0ZVN8"/>
<keyword evidence="4" id="KW-1185">Reference proteome</keyword>
<dbReference type="Pfam" id="PF13259">
    <property type="entry name" value="clamp_Gag1-like"/>
    <property type="match status" value="1"/>
</dbReference>
<gene>
    <name evidence="3" type="ORF">CEURO_LOCUS20977</name>
</gene>
<reference evidence="3" key="1">
    <citation type="submission" date="2022-07" db="EMBL/GenBank/DDBJ databases">
        <authorList>
            <person name="Macas J."/>
            <person name="Novak P."/>
            <person name="Neumann P."/>
        </authorList>
    </citation>
    <scope>NUCLEOTIDE SEQUENCE</scope>
</reference>
<dbReference type="Proteomes" id="UP001152484">
    <property type="component" value="Unassembled WGS sequence"/>
</dbReference>
<proteinExistence type="predicted"/>
<dbReference type="OrthoDB" id="1896025at2759"/>
<feature type="domain" description="Gag1-like clamp" evidence="2">
    <location>
        <begin position="24"/>
        <end position="111"/>
    </location>
</feature>
<comment type="caution">
    <text evidence="3">The sequence shown here is derived from an EMBL/GenBank/DDBJ whole genome shotgun (WGS) entry which is preliminary data.</text>
</comment>
<evidence type="ECO:0000313" key="3">
    <source>
        <dbReference type="EMBL" id="CAH9116015.1"/>
    </source>
</evidence>
<evidence type="ECO:0000313" key="4">
    <source>
        <dbReference type="Proteomes" id="UP001152484"/>
    </source>
</evidence>
<dbReference type="PANTHER" id="PTHR33373">
    <property type="entry name" value="OS07G0479600 PROTEIN"/>
    <property type="match status" value="1"/>
</dbReference>
<dbReference type="PANTHER" id="PTHR33373:SF28">
    <property type="entry name" value="OS07G0479600 PROTEIN"/>
    <property type="match status" value="1"/>
</dbReference>
<evidence type="ECO:0000256" key="1">
    <source>
        <dbReference type="SAM" id="MobiDB-lite"/>
    </source>
</evidence>
<organism evidence="3 4">
    <name type="scientific">Cuscuta europaea</name>
    <name type="common">European dodder</name>
    <dbReference type="NCBI Taxonomy" id="41803"/>
    <lineage>
        <taxon>Eukaryota</taxon>
        <taxon>Viridiplantae</taxon>
        <taxon>Streptophyta</taxon>
        <taxon>Embryophyta</taxon>
        <taxon>Tracheophyta</taxon>
        <taxon>Spermatophyta</taxon>
        <taxon>Magnoliopsida</taxon>
        <taxon>eudicotyledons</taxon>
        <taxon>Gunneridae</taxon>
        <taxon>Pentapetalae</taxon>
        <taxon>asterids</taxon>
        <taxon>lamiids</taxon>
        <taxon>Solanales</taxon>
        <taxon>Convolvulaceae</taxon>
        <taxon>Cuscuteae</taxon>
        <taxon>Cuscuta</taxon>
        <taxon>Cuscuta subgen. Cuscuta</taxon>
    </lineage>
</organism>
<dbReference type="EMBL" id="CAMAPE010000070">
    <property type="protein sequence ID" value="CAH9116015.1"/>
    <property type="molecule type" value="Genomic_DNA"/>
</dbReference>
<dbReference type="InterPro" id="IPR025124">
    <property type="entry name" value="Gag1-like_clamp"/>
</dbReference>